<dbReference type="PANTHER" id="PTHR43806">
    <property type="entry name" value="PEPTIDASE S8"/>
    <property type="match status" value="1"/>
</dbReference>
<protein>
    <submittedName>
        <fullName evidence="9">S8 family serine peptidase</fullName>
    </submittedName>
</protein>
<keyword evidence="10" id="KW-1185">Reference proteome</keyword>
<evidence type="ECO:0000256" key="7">
    <source>
        <dbReference type="SAM" id="SignalP"/>
    </source>
</evidence>
<feature type="active site" description="Charge relay system" evidence="5">
    <location>
        <position position="60"/>
    </location>
</feature>
<evidence type="ECO:0000313" key="9">
    <source>
        <dbReference type="EMBL" id="NGN65053.1"/>
    </source>
</evidence>
<dbReference type="Proteomes" id="UP000481583">
    <property type="component" value="Unassembled WGS sequence"/>
</dbReference>
<evidence type="ECO:0000259" key="8">
    <source>
        <dbReference type="Pfam" id="PF00082"/>
    </source>
</evidence>
<dbReference type="InterPro" id="IPR036852">
    <property type="entry name" value="Peptidase_S8/S53_dom_sf"/>
</dbReference>
<dbReference type="EMBL" id="JAAKZV010000050">
    <property type="protein sequence ID" value="NGN65053.1"/>
    <property type="molecule type" value="Genomic_DNA"/>
</dbReference>
<evidence type="ECO:0000256" key="6">
    <source>
        <dbReference type="SAM" id="Phobius"/>
    </source>
</evidence>
<feature type="signal peptide" evidence="7">
    <location>
        <begin position="1"/>
        <end position="30"/>
    </location>
</feature>
<keyword evidence="4 5" id="KW-0720">Serine protease</keyword>
<dbReference type="PRINTS" id="PR00723">
    <property type="entry name" value="SUBTILISIN"/>
</dbReference>
<organism evidence="9 10">
    <name type="scientific">Streptomyces coryli</name>
    <dbReference type="NCBI Taxonomy" id="1128680"/>
    <lineage>
        <taxon>Bacteria</taxon>
        <taxon>Bacillati</taxon>
        <taxon>Actinomycetota</taxon>
        <taxon>Actinomycetes</taxon>
        <taxon>Kitasatosporales</taxon>
        <taxon>Streptomycetaceae</taxon>
        <taxon>Streptomyces</taxon>
    </lineage>
</organism>
<comment type="similarity">
    <text evidence="1 5">Belongs to the peptidase S8 family.</text>
</comment>
<keyword evidence="3 5" id="KW-0378">Hydrolase</keyword>
<dbReference type="GO" id="GO:0006508">
    <property type="term" value="P:proteolysis"/>
    <property type="evidence" value="ECO:0007669"/>
    <property type="project" value="UniProtKB-KW"/>
</dbReference>
<proteinExistence type="inferred from homology"/>
<dbReference type="PROSITE" id="PS00136">
    <property type="entry name" value="SUBTILASE_ASP"/>
    <property type="match status" value="1"/>
</dbReference>
<dbReference type="Gene3D" id="3.40.50.200">
    <property type="entry name" value="Peptidase S8/S53 domain"/>
    <property type="match status" value="1"/>
</dbReference>
<reference evidence="9 10" key="1">
    <citation type="submission" date="2020-02" db="EMBL/GenBank/DDBJ databases">
        <title>Whole-genome analyses of novel actinobacteria.</title>
        <authorList>
            <person name="Sahin N."/>
        </authorList>
    </citation>
    <scope>NUCLEOTIDE SEQUENCE [LARGE SCALE GENOMIC DNA]</scope>
    <source>
        <strain evidence="9 10">A7024</strain>
    </source>
</reference>
<evidence type="ECO:0000313" key="10">
    <source>
        <dbReference type="Proteomes" id="UP000481583"/>
    </source>
</evidence>
<keyword evidence="7" id="KW-0732">Signal</keyword>
<evidence type="ECO:0000256" key="1">
    <source>
        <dbReference type="ARBA" id="ARBA00011073"/>
    </source>
</evidence>
<accession>A0A6G4TZ03</accession>
<dbReference type="RefSeq" id="WP_165237107.1">
    <property type="nucleotide sequence ID" value="NZ_JAAKZV010000050.1"/>
</dbReference>
<feature type="chain" id="PRO_5026138795" evidence="7">
    <location>
        <begin position="31"/>
        <end position="411"/>
    </location>
</feature>
<dbReference type="InterPro" id="IPR023827">
    <property type="entry name" value="Peptidase_S8_Asp-AS"/>
</dbReference>
<dbReference type="InterPro" id="IPR000209">
    <property type="entry name" value="Peptidase_S8/S53_dom"/>
</dbReference>
<keyword evidence="6" id="KW-0472">Membrane</keyword>
<dbReference type="InterPro" id="IPR050131">
    <property type="entry name" value="Peptidase_S8_subtilisin-like"/>
</dbReference>
<evidence type="ECO:0000256" key="3">
    <source>
        <dbReference type="ARBA" id="ARBA00022801"/>
    </source>
</evidence>
<keyword evidence="6" id="KW-0812">Transmembrane</keyword>
<keyword evidence="2 5" id="KW-0645">Protease</keyword>
<sequence length="411" mass="41797">MRRLNKTALAALAGGLAAALVGTAPGTAVAATPGWERQAMSLPAAHAVSKGDGMTVAVIDSGIVTDQPVLAGRAKNGPDFLNEDDQKESWYGGHGTSMASSVLDVAPNAKVLGLRAIRDREDPDYKTWNEAMQEGPGSNDGPVDALRDAILYAVKHDADVISMSLGDASWTARYDGGEANAIQYALSKGVTVVASAGNSGDLSRIDETGNGDDENNIGYPAGYPGVLTVAATQPGGSRASFSSVHNYVDVAAPGVDIYGADNRGKGRKSGDGTSPAAALTAGTAALVQAKYPKLSPAQVVQVLQKSASHPGSYSPLTGYGQINAAAALRTAAKVKGIGSMPVGTIGAGKYFGPGDDGTTPRVKASIDNEYLTMAAVFGVPGLLAVIGGILLSIRGRKARKAAVAPAYPTAY</sequence>
<dbReference type="AlphaFoldDB" id="A0A6G4TZ03"/>
<evidence type="ECO:0000256" key="4">
    <source>
        <dbReference type="ARBA" id="ARBA00022825"/>
    </source>
</evidence>
<dbReference type="GO" id="GO:0004252">
    <property type="term" value="F:serine-type endopeptidase activity"/>
    <property type="evidence" value="ECO:0007669"/>
    <property type="project" value="UniProtKB-UniRule"/>
</dbReference>
<dbReference type="PANTHER" id="PTHR43806:SF11">
    <property type="entry name" value="CEREVISIN-RELATED"/>
    <property type="match status" value="1"/>
</dbReference>
<name>A0A6G4TZ03_9ACTN</name>
<dbReference type="InterPro" id="IPR015500">
    <property type="entry name" value="Peptidase_S8_subtilisin-rel"/>
</dbReference>
<dbReference type="Pfam" id="PF00082">
    <property type="entry name" value="Peptidase_S8"/>
    <property type="match status" value="1"/>
</dbReference>
<feature type="active site" description="Charge relay system" evidence="5">
    <location>
        <position position="274"/>
    </location>
</feature>
<keyword evidence="6" id="KW-1133">Transmembrane helix</keyword>
<feature type="domain" description="Peptidase S8/S53" evidence="8">
    <location>
        <begin position="51"/>
        <end position="320"/>
    </location>
</feature>
<evidence type="ECO:0000256" key="5">
    <source>
        <dbReference type="PROSITE-ProRule" id="PRU01240"/>
    </source>
</evidence>
<gene>
    <name evidence="9" type="ORF">G5C51_14250</name>
</gene>
<feature type="active site" description="Charge relay system" evidence="5">
    <location>
        <position position="94"/>
    </location>
</feature>
<evidence type="ECO:0000256" key="2">
    <source>
        <dbReference type="ARBA" id="ARBA00022670"/>
    </source>
</evidence>
<feature type="transmembrane region" description="Helical" evidence="6">
    <location>
        <begin position="370"/>
        <end position="391"/>
    </location>
</feature>
<comment type="caution">
    <text evidence="9">The sequence shown here is derived from an EMBL/GenBank/DDBJ whole genome shotgun (WGS) entry which is preliminary data.</text>
</comment>
<dbReference type="SUPFAM" id="SSF52743">
    <property type="entry name" value="Subtilisin-like"/>
    <property type="match status" value="1"/>
</dbReference>
<dbReference type="PROSITE" id="PS51892">
    <property type="entry name" value="SUBTILASE"/>
    <property type="match status" value="1"/>
</dbReference>